<dbReference type="Proteomes" id="UP000218807">
    <property type="component" value="Unassembled WGS sequence"/>
</dbReference>
<sequence length="133" mass="15291">MERFFLGGKYLSFIALFGLLVVATEPANARDAVKSGTIERNGSKFSYRVIVLTSKNRRIEVTHSGKKYIGPLAEMSFRDRHLQVFEMVARLIKTTCQDGVSSLGNIWVSKDPEQDEDPEARHPQYFIWEYRCK</sequence>
<evidence type="ECO:0000313" key="2">
    <source>
        <dbReference type="Proteomes" id="UP000218807"/>
    </source>
</evidence>
<reference evidence="1 2" key="1">
    <citation type="submission" date="2017-09" db="EMBL/GenBank/DDBJ databases">
        <title>Comparative genomics of rhizobia isolated from Phaseolus vulgaris in China.</title>
        <authorList>
            <person name="Tong W."/>
        </authorList>
    </citation>
    <scope>NUCLEOTIDE SEQUENCE [LARGE SCALE GENOMIC DNA]</scope>
    <source>
        <strain evidence="1 2">L101</strain>
    </source>
</reference>
<name>A0A2A5KYG2_9HYPH</name>
<protein>
    <submittedName>
        <fullName evidence="1">Uncharacterized protein</fullName>
    </submittedName>
</protein>
<dbReference type="AlphaFoldDB" id="A0A2A5KYG2"/>
<accession>A0A2A5KYG2</accession>
<comment type="caution">
    <text evidence="1">The sequence shown here is derived from an EMBL/GenBank/DDBJ whole genome shotgun (WGS) entry which is preliminary data.</text>
</comment>
<dbReference type="RefSeq" id="WP_096762351.1">
    <property type="nucleotide sequence ID" value="NZ_NXDM01000004.1"/>
</dbReference>
<organism evidence="1 2">
    <name type="scientific">Rhizobium sophoriradicis</name>
    <dbReference type="NCBI Taxonomy" id="1535245"/>
    <lineage>
        <taxon>Bacteria</taxon>
        <taxon>Pseudomonadati</taxon>
        <taxon>Pseudomonadota</taxon>
        <taxon>Alphaproteobacteria</taxon>
        <taxon>Hyphomicrobiales</taxon>
        <taxon>Rhizobiaceae</taxon>
        <taxon>Rhizobium/Agrobacterium group</taxon>
        <taxon>Rhizobium</taxon>
    </lineage>
</organism>
<proteinExistence type="predicted"/>
<evidence type="ECO:0000313" key="1">
    <source>
        <dbReference type="EMBL" id="PCK82089.1"/>
    </source>
</evidence>
<keyword evidence="2" id="KW-1185">Reference proteome</keyword>
<dbReference type="EMBL" id="NXDM01000004">
    <property type="protein sequence ID" value="PCK82089.1"/>
    <property type="molecule type" value="Genomic_DNA"/>
</dbReference>
<gene>
    <name evidence="1" type="ORF">CPT34_06680</name>
</gene>